<reference evidence="1 2" key="1">
    <citation type="journal article" date="2018" name="BMC Genomics">
        <title>Comparative genome analyses reveal sequence features reflecting distinct modes of host-adaptation between dicot and monocot powdery mildew.</title>
        <authorList>
            <person name="Wu Y."/>
            <person name="Ma X."/>
            <person name="Pan Z."/>
            <person name="Kale S.D."/>
            <person name="Song Y."/>
            <person name="King H."/>
            <person name="Zhang Q."/>
            <person name="Presley C."/>
            <person name="Deng X."/>
            <person name="Wei C.I."/>
            <person name="Xiao S."/>
        </authorList>
    </citation>
    <scope>NUCLEOTIDE SEQUENCE [LARGE SCALE GENOMIC DNA]</scope>
    <source>
        <strain evidence="1">UMSG1</strain>
    </source>
</reference>
<gene>
    <name evidence="1" type="ORF">GcM1_231050</name>
</gene>
<dbReference type="InterPro" id="IPR013877">
    <property type="entry name" value="YAP-bd/ALF4/Glomulin"/>
</dbReference>
<dbReference type="PANTHER" id="PTHR28020">
    <property type="entry name" value="YAP1-BINDING PROTEIN 1-RELATED"/>
    <property type="match status" value="1"/>
</dbReference>
<dbReference type="AlphaFoldDB" id="A0A420IMW3"/>
<dbReference type="Pfam" id="PF08568">
    <property type="entry name" value="Kinetochor_Ybp2"/>
    <property type="match status" value="1"/>
</dbReference>
<evidence type="ECO:0000313" key="1">
    <source>
        <dbReference type="EMBL" id="RKF75815.1"/>
    </source>
</evidence>
<accession>A0A420IMW3</accession>
<evidence type="ECO:0000313" key="2">
    <source>
        <dbReference type="Proteomes" id="UP000285326"/>
    </source>
</evidence>
<dbReference type="EMBL" id="MCBS01023153">
    <property type="protein sequence ID" value="RKF75815.1"/>
    <property type="molecule type" value="Genomic_DNA"/>
</dbReference>
<dbReference type="InterPro" id="IPR040347">
    <property type="entry name" value="YBP1/2"/>
</dbReference>
<dbReference type="PANTHER" id="PTHR28020:SF1">
    <property type="entry name" value="YAP1-BINDING PROTEIN 1-RELATED"/>
    <property type="match status" value="1"/>
</dbReference>
<organism evidence="1 2">
    <name type="scientific">Golovinomyces cichoracearum</name>
    <dbReference type="NCBI Taxonomy" id="62708"/>
    <lineage>
        <taxon>Eukaryota</taxon>
        <taxon>Fungi</taxon>
        <taxon>Dikarya</taxon>
        <taxon>Ascomycota</taxon>
        <taxon>Pezizomycotina</taxon>
        <taxon>Leotiomycetes</taxon>
        <taxon>Erysiphales</taxon>
        <taxon>Erysiphaceae</taxon>
        <taxon>Golovinomyces</taxon>
    </lineage>
</organism>
<comment type="caution">
    <text evidence="1">The sequence shown here is derived from an EMBL/GenBank/DDBJ whole genome shotgun (WGS) entry which is preliminary data.</text>
</comment>
<protein>
    <submittedName>
        <fullName evidence="1">Putative yap-binding protein</fullName>
    </submittedName>
</protein>
<dbReference type="Proteomes" id="UP000285326">
    <property type="component" value="Unassembled WGS sequence"/>
</dbReference>
<dbReference type="GO" id="GO:0034599">
    <property type="term" value="P:cellular response to oxidative stress"/>
    <property type="evidence" value="ECO:0007669"/>
    <property type="project" value="InterPro"/>
</dbReference>
<sequence length="595" mass="66986">MADLLKESLPPNCDYITYLTLIESHISPEILPSLNDILQDPVLTQNIGWDLIHLLLPIPGSVNCLITIARLGNPREVILKVTEAFQLFQLDSENAECSGSHTTEPANTEKYCTLVKLLSILHPRIKTRYPSRFLSTSLKSILATYCPLNSVTRSIISFIRTISGNKRPLLPDRISSLKLQDNSYSEKTDYLTPDPEAQDEEPEEQAVQTKLLRSFITHILDLYISENPLEWSTRLLENLYPEKVVHGRNTRLAFKEDPELQARDSIVGQLVAISGDLDITLDDSLSASLSKTDVSEPGKELGQHNISSPEDIIPSKVGTLFLTISFIFSSIIFKSQLILPKITIFPDHTRLVKNFIGTEGPVYIGSEQLGIIDAILMLGLWLENENNFVTGPLMDTDYLEYLQTISLLSTNTPSAQLRYAAHELCSSVLHAHPVDRLRLTFISDTLENCPYETLKALAVSWLKKEITVAFDRKSSDIFATSTVLEATRPFLFPVISGLVDASDEEVMEVMDVSYPFHMAVLNFLLLLSGKKYSHVVPNGMMKVVEKIYLKPLKLISDRNWDSFSNNSKVKFQLLGDRIKFCLDEIVIFESHKNEK</sequence>
<dbReference type="GO" id="GO:0005737">
    <property type="term" value="C:cytoplasm"/>
    <property type="evidence" value="ECO:0007669"/>
    <property type="project" value="TreeGrafter"/>
</dbReference>
<name>A0A420IMW3_9PEZI</name>
<proteinExistence type="predicted"/>